<dbReference type="InterPro" id="IPR036412">
    <property type="entry name" value="HAD-like_sf"/>
</dbReference>
<name>A0A916ZD16_9BACL</name>
<dbReference type="Gene3D" id="3.40.50.1000">
    <property type="entry name" value="HAD superfamily/HAD-like"/>
    <property type="match status" value="1"/>
</dbReference>
<dbReference type="CDD" id="cd01427">
    <property type="entry name" value="HAD_like"/>
    <property type="match status" value="1"/>
</dbReference>
<evidence type="ECO:0000313" key="1">
    <source>
        <dbReference type="EMBL" id="GGD89697.1"/>
    </source>
</evidence>
<dbReference type="GO" id="GO:0008967">
    <property type="term" value="F:phosphoglycolate phosphatase activity"/>
    <property type="evidence" value="ECO:0007669"/>
    <property type="project" value="TreeGrafter"/>
</dbReference>
<gene>
    <name evidence="1" type="ORF">GCM10010911_55400</name>
</gene>
<organism evidence="1 2">
    <name type="scientific">Paenibacillus nasutitermitis</name>
    <dbReference type="NCBI Taxonomy" id="1652958"/>
    <lineage>
        <taxon>Bacteria</taxon>
        <taxon>Bacillati</taxon>
        <taxon>Bacillota</taxon>
        <taxon>Bacilli</taxon>
        <taxon>Bacillales</taxon>
        <taxon>Paenibacillaceae</taxon>
        <taxon>Paenibacillus</taxon>
    </lineage>
</organism>
<keyword evidence="2" id="KW-1185">Reference proteome</keyword>
<dbReference type="Proteomes" id="UP000612456">
    <property type="component" value="Unassembled WGS sequence"/>
</dbReference>
<evidence type="ECO:0000313" key="2">
    <source>
        <dbReference type="Proteomes" id="UP000612456"/>
    </source>
</evidence>
<dbReference type="EMBL" id="BMHP01000004">
    <property type="protein sequence ID" value="GGD89697.1"/>
    <property type="molecule type" value="Genomic_DNA"/>
</dbReference>
<dbReference type="RefSeq" id="WP_229750575.1">
    <property type="nucleotide sequence ID" value="NZ_BMHP01000004.1"/>
</dbReference>
<dbReference type="SFLD" id="SFLDG01129">
    <property type="entry name" value="C1.5:_HAD__Beta-PGM__Phosphata"/>
    <property type="match status" value="1"/>
</dbReference>
<dbReference type="InterPro" id="IPR050155">
    <property type="entry name" value="HAD-like_hydrolase_sf"/>
</dbReference>
<dbReference type="AlphaFoldDB" id="A0A916ZD16"/>
<sequence>MMYNENWLSAIKVIIFDMDGTLYQDHTYLARYIRYLLEGTKHEGDTQTVLRAAAAILAGEHGIKFGHFYHTLHDVGLVRQGDGFIQGVTWEGAAVEEGHEAYGQWPVLAPHLIPIGDPWGIATVVRHRYKLPETKLHEAFTRVRKEMLLAPHQFELRSDVFQAIEELTGVGRKILMTNTHLESGSEFLDYMGIRHLFDEVHCGAGKPLGLGGYISTLLEQGIQPHEILSIGDNPWNDLHPVRQMGGRTCFISPYPSGDPEAWDLRLSTLDELEQLMRGIQESISRRRITDGEDRAEAYHQEVQG</sequence>
<dbReference type="SUPFAM" id="SSF56784">
    <property type="entry name" value="HAD-like"/>
    <property type="match status" value="1"/>
</dbReference>
<evidence type="ECO:0008006" key="3">
    <source>
        <dbReference type="Google" id="ProtNLM"/>
    </source>
</evidence>
<dbReference type="SFLD" id="SFLDS00003">
    <property type="entry name" value="Haloacid_Dehalogenase"/>
    <property type="match status" value="1"/>
</dbReference>
<protein>
    <recommendedName>
        <fullName evidence="3">HAD family hydrolase</fullName>
    </recommendedName>
</protein>
<dbReference type="GO" id="GO:0006281">
    <property type="term" value="P:DNA repair"/>
    <property type="evidence" value="ECO:0007669"/>
    <property type="project" value="TreeGrafter"/>
</dbReference>
<dbReference type="Pfam" id="PF00702">
    <property type="entry name" value="Hydrolase"/>
    <property type="match status" value="1"/>
</dbReference>
<proteinExistence type="predicted"/>
<reference evidence="1" key="2">
    <citation type="submission" date="2020-09" db="EMBL/GenBank/DDBJ databases">
        <authorList>
            <person name="Sun Q."/>
            <person name="Zhou Y."/>
        </authorList>
    </citation>
    <scope>NUCLEOTIDE SEQUENCE</scope>
    <source>
        <strain evidence="1">CGMCC 1.15178</strain>
    </source>
</reference>
<reference evidence="1" key="1">
    <citation type="journal article" date="2014" name="Int. J. Syst. Evol. Microbiol.">
        <title>Complete genome sequence of Corynebacterium casei LMG S-19264T (=DSM 44701T), isolated from a smear-ripened cheese.</title>
        <authorList>
            <consortium name="US DOE Joint Genome Institute (JGI-PGF)"/>
            <person name="Walter F."/>
            <person name="Albersmeier A."/>
            <person name="Kalinowski J."/>
            <person name="Ruckert C."/>
        </authorList>
    </citation>
    <scope>NUCLEOTIDE SEQUENCE</scope>
    <source>
        <strain evidence="1">CGMCC 1.15178</strain>
    </source>
</reference>
<dbReference type="PANTHER" id="PTHR43434">
    <property type="entry name" value="PHOSPHOGLYCOLATE PHOSPHATASE"/>
    <property type="match status" value="1"/>
</dbReference>
<comment type="caution">
    <text evidence="1">The sequence shown here is derived from an EMBL/GenBank/DDBJ whole genome shotgun (WGS) entry which is preliminary data.</text>
</comment>
<dbReference type="PANTHER" id="PTHR43434:SF1">
    <property type="entry name" value="PHOSPHOGLYCOLATE PHOSPHATASE"/>
    <property type="match status" value="1"/>
</dbReference>
<dbReference type="InterPro" id="IPR023214">
    <property type="entry name" value="HAD_sf"/>
</dbReference>
<accession>A0A916ZD16</accession>